<keyword evidence="2" id="KW-0732">Signal</keyword>
<evidence type="ECO:0000313" key="4">
    <source>
        <dbReference type="Proteomes" id="UP000247417"/>
    </source>
</evidence>
<feature type="region of interest" description="Disordered" evidence="1">
    <location>
        <begin position="60"/>
        <end position="109"/>
    </location>
</feature>
<sequence>MRHLILAAVLIGTIPAANAAPSCPGDTVVWVNQNTGVYHLPGDRWYGRTKHGAYECERQAEADGAHRSGVRGAQHKTETARHRKQGRASNTIEDQVDNAKPTSSVDNPF</sequence>
<feature type="signal peptide" evidence="2">
    <location>
        <begin position="1"/>
        <end position="19"/>
    </location>
</feature>
<dbReference type="Proteomes" id="UP000247417">
    <property type="component" value="Unassembled WGS sequence"/>
</dbReference>
<gene>
    <name evidence="3" type="ORF">CFR80_16915</name>
</gene>
<dbReference type="OrthoDB" id="7282294at2"/>
<dbReference type="EMBL" id="NKTX01000117">
    <property type="protein sequence ID" value="PYD78135.1"/>
    <property type="molecule type" value="Genomic_DNA"/>
</dbReference>
<feature type="compositionally biased region" description="Polar residues" evidence="1">
    <location>
        <begin position="100"/>
        <end position="109"/>
    </location>
</feature>
<proteinExistence type="predicted"/>
<evidence type="ECO:0000256" key="1">
    <source>
        <dbReference type="SAM" id="MobiDB-lite"/>
    </source>
</evidence>
<protein>
    <submittedName>
        <fullName evidence="3">Uncharacterized protein</fullName>
    </submittedName>
</protein>
<comment type="caution">
    <text evidence="3">The sequence shown here is derived from an EMBL/GenBank/DDBJ whole genome shotgun (WGS) entry which is preliminary data.</text>
</comment>
<evidence type="ECO:0000256" key="2">
    <source>
        <dbReference type="SAM" id="SignalP"/>
    </source>
</evidence>
<reference evidence="3 4" key="1">
    <citation type="submission" date="2017-07" db="EMBL/GenBank/DDBJ databases">
        <title>A draft genome sequence of Komagataeibacter oboediens LMG 18849.</title>
        <authorList>
            <person name="Skraban J."/>
            <person name="Cleenwerck I."/>
            <person name="Vandamme P."/>
            <person name="Trcek J."/>
        </authorList>
    </citation>
    <scope>NUCLEOTIDE SEQUENCE [LARGE SCALE GENOMIC DNA]</scope>
    <source>
        <strain evidence="3 4">LMG 18849</strain>
    </source>
</reference>
<organism evidence="3 4">
    <name type="scientific">Komagataeibacter oboediens</name>
    <dbReference type="NCBI Taxonomy" id="65958"/>
    <lineage>
        <taxon>Bacteria</taxon>
        <taxon>Pseudomonadati</taxon>
        <taxon>Pseudomonadota</taxon>
        <taxon>Alphaproteobacteria</taxon>
        <taxon>Acetobacterales</taxon>
        <taxon>Acetobacteraceae</taxon>
        <taxon>Komagataeibacter</taxon>
    </lineage>
</organism>
<dbReference type="RefSeq" id="WP_110507770.1">
    <property type="nucleotide sequence ID" value="NZ_NKTX01000117.1"/>
</dbReference>
<dbReference type="AlphaFoldDB" id="A0A318QGF0"/>
<evidence type="ECO:0000313" key="3">
    <source>
        <dbReference type="EMBL" id="PYD78135.1"/>
    </source>
</evidence>
<feature type="chain" id="PRO_5016303887" evidence="2">
    <location>
        <begin position="20"/>
        <end position="109"/>
    </location>
</feature>
<accession>A0A318QGF0</accession>
<name>A0A318QGF0_9PROT</name>